<evidence type="ECO:0000313" key="2">
    <source>
        <dbReference type="EMBL" id="KFM71176.1"/>
    </source>
</evidence>
<gene>
    <name evidence="2" type="ORF">X975_03689</name>
</gene>
<dbReference type="Gene3D" id="1.10.640.10">
    <property type="entry name" value="Haem peroxidase domain superfamily, animal type"/>
    <property type="match status" value="1"/>
</dbReference>
<reference evidence="2 3" key="1">
    <citation type="submission" date="2013-11" db="EMBL/GenBank/DDBJ databases">
        <title>Genome sequencing of Stegodyphus mimosarum.</title>
        <authorList>
            <person name="Bechsgaard J."/>
        </authorList>
    </citation>
    <scope>NUCLEOTIDE SEQUENCE [LARGE SCALE GENOMIC DNA]</scope>
</reference>
<dbReference type="PROSITE" id="PS50292">
    <property type="entry name" value="PEROXIDASE_3"/>
    <property type="match status" value="1"/>
</dbReference>
<feature type="non-terminal residue" evidence="2">
    <location>
        <position position="145"/>
    </location>
</feature>
<dbReference type="GO" id="GO:0004601">
    <property type="term" value="F:peroxidase activity"/>
    <property type="evidence" value="ECO:0007669"/>
    <property type="project" value="UniProtKB-KW"/>
</dbReference>
<proteinExistence type="predicted"/>
<evidence type="ECO:0000313" key="3">
    <source>
        <dbReference type="Proteomes" id="UP000054359"/>
    </source>
</evidence>
<keyword evidence="1" id="KW-0560">Oxidoreductase</keyword>
<accession>A0A087U1D7</accession>
<dbReference type="EMBL" id="KK117700">
    <property type="protein sequence ID" value="KFM71176.1"/>
    <property type="molecule type" value="Genomic_DNA"/>
</dbReference>
<sequence length="145" mass="16631">METEYPHYTNLLMAWGQMIAHDMTLTPTVMLKIWNGHEFKDEPLDCCEILTSHPDCIPIVMNYRDGFYSQGHCMNVVRSVAYTYSPHSCQPLQLGLPREQMNQLTSFIDASLVYGTTEEEMRKLRENGGQSAKLIVDVSTGWSYM</sequence>
<keyword evidence="1" id="KW-0575">Peroxidase</keyword>
<keyword evidence="3" id="KW-1185">Reference proteome</keyword>
<dbReference type="InterPro" id="IPR019791">
    <property type="entry name" value="Haem_peroxidase_animal"/>
</dbReference>
<dbReference type="GO" id="GO:0020037">
    <property type="term" value="F:heme binding"/>
    <property type="evidence" value="ECO:0007669"/>
    <property type="project" value="InterPro"/>
</dbReference>
<protein>
    <submittedName>
        <fullName evidence="2">Peroxidasin</fullName>
    </submittedName>
</protein>
<evidence type="ECO:0000256" key="1">
    <source>
        <dbReference type="ARBA" id="ARBA00022559"/>
    </source>
</evidence>
<dbReference type="GO" id="GO:0006979">
    <property type="term" value="P:response to oxidative stress"/>
    <property type="evidence" value="ECO:0007669"/>
    <property type="project" value="InterPro"/>
</dbReference>
<name>A0A087U1D7_STEMI</name>
<dbReference type="PANTHER" id="PTHR11475:SF134">
    <property type="entry name" value="LD42267P"/>
    <property type="match status" value="1"/>
</dbReference>
<organism evidence="2 3">
    <name type="scientific">Stegodyphus mimosarum</name>
    <name type="common">African social velvet spider</name>
    <dbReference type="NCBI Taxonomy" id="407821"/>
    <lineage>
        <taxon>Eukaryota</taxon>
        <taxon>Metazoa</taxon>
        <taxon>Ecdysozoa</taxon>
        <taxon>Arthropoda</taxon>
        <taxon>Chelicerata</taxon>
        <taxon>Arachnida</taxon>
        <taxon>Araneae</taxon>
        <taxon>Araneomorphae</taxon>
        <taxon>Entelegynae</taxon>
        <taxon>Eresoidea</taxon>
        <taxon>Eresidae</taxon>
        <taxon>Stegodyphus</taxon>
    </lineage>
</organism>
<dbReference type="STRING" id="407821.A0A087U1D7"/>
<dbReference type="Proteomes" id="UP000054359">
    <property type="component" value="Unassembled WGS sequence"/>
</dbReference>
<dbReference type="Pfam" id="PF03098">
    <property type="entry name" value="An_peroxidase"/>
    <property type="match status" value="1"/>
</dbReference>
<dbReference type="AlphaFoldDB" id="A0A087U1D7"/>
<dbReference type="InterPro" id="IPR010255">
    <property type="entry name" value="Haem_peroxidase_sf"/>
</dbReference>
<dbReference type="PANTHER" id="PTHR11475">
    <property type="entry name" value="OXIDASE/PEROXIDASE"/>
    <property type="match status" value="1"/>
</dbReference>
<dbReference type="SUPFAM" id="SSF48113">
    <property type="entry name" value="Heme-dependent peroxidases"/>
    <property type="match status" value="1"/>
</dbReference>
<dbReference type="InterPro" id="IPR037120">
    <property type="entry name" value="Haem_peroxidase_sf_animal"/>
</dbReference>
<dbReference type="OrthoDB" id="2204368at2759"/>